<keyword evidence="3" id="KW-1185">Reference proteome</keyword>
<gene>
    <name evidence="2" type="ORF">F511_02979</name>
</gene>
<name>A0A2Z7CHW4_9LAMI</name>
<sequence>MHENKATTEGREPRNLNNCSTTGTDRLRDSGNKNSNSRNANRPHTEASPAILFQLSKVFERAIEGRALARGVQRYQSCSNLSLLPPAIGEHKLR</sequence>
<accession>A0A2Z7CHW4</accession>
<feature type="compositionally biased region" description="Polar residues" evidence="1">
    <location>
        <begin position="32"/>
        <end position="42"/>
    </location>
</feature>
<evidence type="ECO:0000313" key="2">
    <source>
        <dbReference type="EMBL" id="KZV46632.1"/>
    </source>
</evidence>
<dbReference type="AlphaFoldDB" id="A0A2Z7CHW4"/>
<feature type="compositionally biased region" description="Basic and acidic residues" evidence="1">
    <location>
        <begin position="1"/>
        <end position="14"/>
    </location>
</feature>
<proteinExistence type="predicted"/>
<feature type="region of interest" description="Disordered" evidence="1">
    <location>
        <begin position="1"/>
        <end position="49"/>
    </location>
</feature>
<dbReference type="Proteomes" id="UP000250235">
    <property type="component" value="Unassembled WGS sequence"/>
</dbReference>
<protein>
    <submittedName>
        <fullName evidence="2">Peroxisome biogenesis protein 16-like</fullName>
    </submittedName>
</protein>
<evidence type="ECO:0000313" key="3">
    <source>
        <dbReference type="Proteomes" id="UP000250235"/>
    </source>
</evidence>
<reference evidence="2 3" key="1">
    <citation type="journal article" date="2015" name="Proc. Natl. Acad. Sci. U.S.A.">
        <title>The resurrection genome of Boea hygrometrica: A blueprint for survival of dehydration.</title>
        <authorList>
            <person name="Xiao L."/>
            <person name="Yang G."/>
            <person name="Zhang L."/>
            <person name="Yang X."/>
            <person name="Zhao S."/>
            <person name="Ji Z."/>
            <person name="Zhou Q."/>
            <person name="Hu M."/>
            <person name="Wang Y."/>
            <person name="Chen M."/>
            <person name="Xu Y."/>
            <person name="Jin H."/>
            <person name="Xiao X."/>
            <person name="Hu G."/>
            <person name="Bao F."/>
            <person name="Hu Y."/>
            <person name="Wan P."/>
            <person name="Li L."/>
            <person name="Deng X."/>
            <person name="Kuang T."/>
            <person name="Xiang C."/>
            <person name="Zhu J.K."/>
            <person name="Oliver M.J."/>
            <person name="He Y."/>
        </authorList>
    </citation>
    <scope>NUCLEOTIDE SEQUENCE [LARGE SCALE GENOMIC DNA]</scope>
    <source>
        <strain evidence="3">cv. XS01</strain>
    </source>
</reference>
<evidence type="ECO:0000256" key="1">
    <source>
        <dbReference type="SAM" id="MobiDB-lite"/>
    </source>
</evidence>
<dbReference type="EMBL" id="KQ995453">
    <property type="protein sequence ID" value="KZV46632.1"/>
    <property type="molecule type" value="Genomic_DNA"/>
</dbReference>
<feature type="compositionally biased region" description="Polar residues" evidence="1">
    <location>
        <begin position="15"/>
        <end position="24"/>
    </location>
</feature>
<organism evidence="2 3">
    <name type="scientific">Dorcoceras hygrometricum</name>
    <dbReference type="NCBI Taxonomy" id="472368"/>
    <lineage>
        <taxon>Eukaryota</taxon>
        <taxon>Viridiplantae</taxon>
        <taxon>Streptophyta</taxon>
        <taxon>Embryophyta</taxon>
        <taxon>Tracheophyta</taxon>
        <taxon>Spermatophyta</taxon>
        <taxon>Magnoliopsida</taxon>
        <taxon>eudicotyledons</taxon>
        <taxon>Gunneridae</taxon>
        <taxon>Pentapetalae</taxon>
        <taxon>asterids</taxon>
        <taxon>lamiids</taxon>
        <taxon>Lamiales</taxon>
        <taxon>Gesneriaceae</taxon>
        <taxon>Didymocarpoideae</taxon>
        <taxon>Trichosporeae</taxon>
        <taxon>Loxocarpinae</taxon>
        <taxon>Dorcoceras</taxon>
    </lineage>
</organism>